<dbReference type="PANTHER" id="PTHR30349">
    <property type="entry name" value="PHAGE INTEGRASE-RELATED"/>
    <property type="match status" value="1"/>
</dbReference>
<gene>
    <name evidence="4" type="ORF">I9W95_09135</name>
</gene>
<dbReference type="InterPro" id="IPR050090">
    <property type="entry name" value="Tyrosine_recombinase_XerCD"/>
</dbReference>
<organism evidence="4 5">
    <name type="scientific">Thalassolituus marinus</name>
    <dbReference type="NCBI Taxonomy" id="671053"/>
    <lineage>
        <taxon>Bacteria</taxon>
        <taxon>Pseudomonadati</taxon>
        <taxon>Pseudomonadota</taxon>
        <taxon>Gammaproteobacteria</taxon>
        <taxon>Oceanospirillales</taxon>
        <taxon>Oceanospirillaceae</taxon>
        <taxon>Thalassolituus</taxon>
    </lineage>
</organism>
<protein>
    <submittedName>
        <fullName evidence="4">Tyrosine-type recombinase/integrase</fullName>
    </submittedName>
</protein>
<keyword evidence="1" id="KW-0229">DNA integration</keyword>
<sequence>MLSDETRTVLEAVGIRIDDSSPITFEHYSVIIDHLRKKYSASEVESRLEDISLYAIESGRSSHADLYRSSSMPRPAAPVYPDNSALYQALWRFDRIFPKIMFDLDDDQIPGALIYSAMRYGLLLDRDLIRAWRKGDFYDGLRQYRNHIWFELEKNSNAQPMVWQPDDMTVLLLVRYRGRIKTTKSTSWHQYLRQLLSPHTGLESWSSDVDLIRVFQAVLKNYLPAHLVEVSANRNRNRSLTSNGHLRLISRRVPPVKFTPAEAEESTYVASRKQRRSNYCNLLSALVRTSSLAEELVLRASTQNFSLALQSLVRCAAFYRQNNTQFGGRLKKSGVLRIVNDLAPRFEHEFYECDPESLLPEILRERFLKILEHAHNKSKSNLKKSIDRYYWYLHNENNFPLLESELNANIPNQSSTYPVMVMPWEYEAIKGTLYREFLMATKVVERQRIQRMLLAVILGYRSGLRRGEILALRYKDFQREGLATIVVSKRKGFEPKTRSGNRQIVISGRYSDSEMRVVDRILKNQDADQFNSDHRIFSGYAQGADKTNNKKIFSEISHIIHSVMGDYSASFHSLRHSFASINLYRMVRSRLSDDFPMDDFLGYDTGENYDAYLGRLAPLPGATRRVNPVYQISAEMGHASPETTLGTYVHSLDWLLPYYQRRMMPSLSTAQLASALGVSRQAIQKITRAHGERTPSDYRVSAVRRLTDLAQIVSLDDWMSPREKLAISRSDREFEFDGCSAAIRRYKRREITSQQLFSLYPGLLKFPAAARDALLIDLLHRLYKRDEKRRGDRMIQRFYELIPSEQSYCLYRWNISRDAWIESGFKRRVMDFRSRRAEQAYNYLADKLKVFSDAD</sequence>
<dbReference type="SUPFAM" id="SSF56349">
    <property type="entry name" value="DNA breaking-rejoining enzymes"/>
    <property type="match status" value="1"/>
</dbReference>
<comment type="caution">
    <text evidence="4">The sequence shown here is derived from an EMBL/GenBank/DDBJ whole genome shotgun (WGS) entry which is preliminary data.</text>
</comment>
<dbReference type="Gene3D" id="1.10.443.10">
    <property type="entry name" value="Intergrase catalytic core"/>
    <property type="match status" value="1"/>
</dbReference>
<evidence type="ECO:0000256" key="1">
    <source>
        <dbReference type="ARBA" id="ARBA00022908"/>
    </source>
</evidence>
<evidence type="ECO:0000313" key="4">
    <source>
        <dbReference type="EMBL" id="MCA6063771.1"/>
    </source>
</evidence>
<dbReference type="Pfam" id="PF00589">
    <property type="entry name" value="Phage_integrase"/>
    <property type="match status" value="1"/>
</dbReference>
<keyword evidence="5" id="KW-1185">Reference proteome</keyword>
<reference evidence="4 5" key="1">
    <citation type="submission" date="2020-12" db="EMBL/GenBank/DDBJ databases">
        <title>Novel Thalassolituus-related marine hydrocarbonoclastic bacteria mediated algae-derived hydrocarbons mineralization in twilight zone of the northern South China Sea.</title>
        <authorList>
            <person name="Dong C."/>
        </authorList>
    </citation>
    <scope>NUCLEOTIDE SEQUENCE [LARGE SCALE GENOMIC DNA]</scope>
    <source>
        <strain evidence="4 5">IMCC1826</strain>
    </source>
</reference>
<dbReference type="InterPro" id="IPR011010">
    <property type="entry name" value="DNA_brk_join_enz"/>
</dbReference>
<evidence type="ECO:0000259" key="3">
    <source>
        <dbReference type="Pfam" id="PF00589"/>
    </source>
</evidence>
<dbReference type="EMBL" id="JAEDAH010000043">
    <property type="protein sequence ID" value="MCA6063771.1"/>
    <property type="molecule type" value="Genomic_DNA"/>
</dbReference>
<dbReference type="InterPro" id="IPR013762">
    <property type="entry name" value="Integrase-like_cat_sf"/>
</dbReference>
<dbReference type="RefSeq" id="WP_225674097.1">
    <property type="nucleotide sequence ID" value="NZ_JAEDAH010000043.1"/>
</dbReference>
<evidence type="ECO:0000256" key="2">
    <source>
        <dbReference type="ARBA" id="ARBA00023172"/>
    </source>
</evidence>
<proteinExistence type="predicted"/>
<accession>A0ABS7ZPY7</accession>
<feature type="domain" description="Tyr recombinase" evidence="3">
    <location>
        <begin position="451"/>
        <end position="581"/>
    </location>
</feature>
<evidence type="ECO:0000313" key="5">
    <source>
        <dbReference type="Proteomes" id="UP000714380"/>
    </source>
</evidence>
<name>A0ABS7ZPY7_9GAMM</name>
<dbReference type="Proteomes" id="UP000714380">
    <property type="component" value="Unassembled WGS sequence"/>
</dbReference>
<keyword evidence="2" id="KW-0233">DNA recombination</keyword>
<dbReference type="InterPro" id="IPR002104">
    <property type="entry name" value="Integrase_catalytic"/>
</dbReference>
<dbReference type="PANTHER" id="PTHR30349:SF90">
    <property type="entry name" value="TYROSINE RECOMBINASE XERD"/>
    <property type="match status" value="1"/>
</dbReference>